<keyword evidence="4" id="KW-0479">Metal-binding</keyword>
<evidence type="ECO:0000256" key="5">
    <source>
        <dbReference type="ARBA" id="ARBA00022741"/>
    </source>
</evidence>
<proteinExistence type="inferred from homology"/>
<comment type="similarity">
    <text evidence="2">Belongs to the pyrimidine 5'-nucleotidase family.</text>
</comment>
<dbReference type="EC" id="3.1.3.5" evidence="3"/>
<evidence type="ECO:0000256" key="2">
    <source>
        <dbReference type="ARBA" id="ARBA00008389"/>
    </source>
</evidence>
<evidence type="ECO:0000256" key="6">
    <source>
        <dbReference type="ARBA" id="ARBA00022801"/>
    </source>
</evidence>
<dbReference type="EMBL" id="KK114911">
    <property type="protein sequence ID" value="KFM63688.1"/>
    <property type="molecule type" value="Genomic_DNA"/>
</dbReference>
<comment type="catalytic activity">
    <reaction evidence="1">
        <text>a ribonucleoside 5'-phosphate + H2O = a ribonucleoside + phosphate</text>
        <dbReference type="Rhea" id="RHEA:12484"/>
        <dbReference type="ChEBI" id="CHEBI:15377"/>
        <dbReference type="ChEBI" id="CHEBI:18254"/>
        <dbReference type="ChEBI" id="CHEBI:43474"/>
        <dbReference type="ChEBI" id="CHEBI:58043"/>
        <dbReference type="EC" id="3.1.3.5"/>
    </reaction>
</comment>
<organism evidence="9 10">
    <name type="scientific">Stegodyphus mimosarum</name>
    <name type="common">African social velvet spider</name>
    <dbReference type="NCBI Taxonomy" id="407821"/>
    <lineage>
        <taxon>Eukaryota</taxon>
        <taxon>Metazoa</taxon>
        <taxon>Ecdysozoa</taxon>
        <taxon>Arthropoda</taxon>
        <taxon>Chelicerata</taxon>
        <taxon>Arachnida</taxon>
        <taxon>Araneae</taxon>
        <taxon>Araneomorphae</taxon>
        <taxon>Entelegynae</taxon>
        <taxon>Eresoidea</taxon>
        <taxon>Eresidae</taxon>
        <taxon>Stegodyphus</taxon>
    </lineage>
</organism>
<dbReference type="Gene3D" id="3.40.50.1000">
    <property type="entry name" value="HAD superfamily/HAD-like"/>
    <property type="match status" value="1"/>
</dbReference>
<evidence type="ECO:0000313" key="10">
    <source>
        <dbReference type="Proteomes" id="UP000054359"/>
    </source>
</evidence>
<sequence>MQTTCLFEYYHPIEIDPNLTKMQKIPYMIEWYTKSLNLMPKSGIKKDQVPEMVESSNVQLRDGCDAVFKSLYQHNVPLLIFSAGIGDLLKEVLRQQNMLYPNMKIIANFMRFDEKDKLAG</sequence>
<dbReference type="OrthoDB" id="10014216at2759"/>
<dbReference type="Pfam" id="PF05822">
    <property type="entry name" value="UMPH-1"/>
    <property type="match status" value="1"/>
</dbReference>
<evidence type="ECO:0000313" key="9">
    <source>
        <dbReference type="EMBL" id="KFM63688.1"/>
    </source>
</evidence>
<dbReference type="PANTHER" id="PTHR13045:SF0">
    <property type="entry name" value="7-METHYLGUANOSINE PHOSPHATE-SPECIFIC 5'-NUCLEOTIDASE"/>
    <property type="match status" value="1"/>
</dbReference>
<dbReference type="STRING" id="407821.A0A087TEZ9"/>
<dbReference type="GO" id="GO:0009117">
    <property type="term" value="P:nucleotide metabolic process"/>
    <property type="evidence" value="ECO:0007669"/>
    <property type="project" value="UniProtKB-KW"/>
</dbReference>
<keyword evidence="10" id="KW-1185">Reference proteome</keyword>
<dbReference type="GO" id="GO:0000166">
    <property type="term" value="F:nucleotide binding"/>
    <property type="evidence" value="ECO:0007669"/>
    <property type="project" value="UniProtKB-KW"/>
</dbReference>
<dbReference type="PANTHER" id="PTHR13045">
    <property type="entry name" value="5'-NUCLEOTIDASE"/>
    <property type="match status" value="1"/>
</dbReference>
<keyword evidence="7" id="KW-0460">Magnesium</keyword>
<dbReference type="InterPro" id="IPR023214">
    <property type="entry name" value="HAD_sf"/>
</dbReference>
<accession>A0A087TEZ9</accession>
<evidence type="ECO:0000256" key="8">
    <source>
        <dbReference type="ARBA" id="ARBA00023080"/>
    </source>
</evidence>
<dbReference type="InterPro" id="IPR036412">
    <property type="entry name" value="HAD-like_sf"/>
</dbReference>
<dbReference type="Proteomes" id="UP000054359">
    <property type="component" value="Unassembled WGS sequence"/>
</dbReference>
<gene>
    <name evidence="9" type="ORF">X975_23914</name>
</gene>
<feature type="non-terminal residue" evidence="9">
    <location>
        <position position="120"/>
    </location>
</feature>
<evidence type="ECO:0000256" key="3">
    <source>
        <dbReference type="ARBA" id="ARBA00012643"/>
    </source>
</evidence>
<keyword evidence="5" id="KW-0547">Nucleotide-binding</keyword>
<dbReference type="GO" id="GO:0005737">
    <property type="term" value="C:cytoplasm"/>
    <property type="evidence" value="ECO:0007669"/>
    <property type="project" value="InterPro"/>
</dbReference>
<protein>
    <recommendedName>
        <fullName evidence="3">5'-nucleotidase</fullName>
        <ecNumber evidence="3">3.1.3.5</ecNumber>
    </recommendedName>
</protein>
<evidence type="ECO:0000256" key="4">
    <source>
        <dbReference type="ARBA" id="ARBA00022723"/>
    </source>
</evidence>
<dbReference type="Gene3D" id="1.10.150.340">
    <property type="entry name" value="Pyrimidine 5'-nucleotidase (UMPH-1), N-terminal domain"/>
    <property type="match status" value="1"/>
</dbReference>
<dbReference type="AlphaFoldDB" id="A0A087TEZ9"/>
<evidence type="ECO:0000256" key="1">
    <source>
        <dbReference type="ARBA" id="ARBA00000815"/>
    </source>
</evidence>
<keyword evidence="6" id="KW-0378">Hydrolase</keyword>
<dbReference type="FunFam" id="1.10.150.340:FF:000001">
    <property type="entry name" value="Cytosolic 5-nucleotidase 3-like"/>
    <property type="match status" value="1"/>
</dbReference>
<keyword evidence="8" id="KW-0546">Nucleotide metabolism</keyword>
<reference evidence="9 10" key="1">
    <citation type="submission" date="2013-11" db="EMBL/GenBank/DDBJ databases">
        <title>Genome sequencing of Stegodyphus mimosarum.</title>
        <authorList>
            <person name="Bechsgaard J."/>
        </authorList>
    </citation>
    <scope>NUCLEOTIDE SEQUENCE [LARGE SCALE GENOMIC DNA]</scope>
</reference>
<dbReference type="SUPFAM" id="SSF56784">
    <property type="entry name" value="HAD-like"/>
    <property type="match status" value="1"/>
</dbReference>
<dbReference type="OMA" id="WWTRSHE"/>
<name>A0A087TEZ9_STEMI</name>
<evidence type="ECO:0000256" key="7">
    <source>
        <dbReference type="ARBA" id="ARBA00022842"/>
    </source>
</evidence>
<dbReference type="GO" id="GO:0008253">
    <property type="term" value="F:5'-nucleotidase activity"/>
    <property type="evidence" value="ECO:0007669"/>
    <property type="project" value="UniProtKB-EC"/>
</dbReference>
<dbReference type="GO" id="GO:0000287">
    <property type="term" value="F:magnesium ion binding"/>
    <property type="evidence" value="ECO:0007669"/>
    <property type="project" value="InterPro"/>
</dbReference>
<dbReference type="InterPro" id="IPR006434">
    <property type="entry name" value="Pyrimidine_nucleotidase_eu"/>
</dbReference>